<organism evidence="2 3">
    <name type="scientific">Sinorhizobium kostiense</name>
    <dbReference type="NCBI Taxonomy" id="76747"/>
    <lineage>
        <taxon>Bacteria</taxon>
        <taxon>Pseudomonadati</taxon>
        <taxon>Pseudomonadota</taxon>
        <taxon>Alphaproteobacteria</taxon>
        <taxon>Hyphomicrobiales</taxon>
        <taxon>Rhizobiaceae</taxon>
        <taxon>Sinorhizobium/Ensifer group</taxon>
        <taxon>Sinorhizobium</taxon>
    </lineage>
</organism>
<evidence type="ECO:0000259" key="1">
    <source>
        <dbReference type="Pfam" id="PF03435"/>
    </source>
</evidence>
<dbReference type="Proteomes" id="UP000730739">
    <property type="component" value="Unassembled WGS sequence"/>
</dbReference>
<dbReference type="InterPro" id="IPR036291">
    <property type="entry name" value="NAD(P)-bd_dom_sf"/>
</dbReference>
<sequence length="345" mass="36737">MSESLIRTRPTVAVFGATGHTGRFVVAELLRRGFRAIAIARSAEALAAARFPEPDVLCRCATVEDEGSLLRALNGAQAVINCAGPFLDTADALAAAAVKSGMHYVDISAEQASVSRTLETFDEPARQAGLVLIPGMGFYGGFADLLVTAALGDWTSADAIDVMIGLDSWHPTRGTRVTGERNKAPRMVVAEGRLRPLALPSAQKHWDFGEALGRQLVSEMPFSEIVLISRHVKTSELHTHLSAVALSEVRDKGTPAPQAADATGRSTQRFVVEVVARREGASRRAVARGQDIYAFSAPLVCEVVKRILRQEFNRAGANAPGMVLNAEAVLAALQPDHLALEIAAA</sequence>
<evidence type="ECO:0000313" key="2">
    <source>
        <dbReference type="EMBL" id="MBP2233778.1"/>
    </source>
</evidence>
<dbReference type="PANTHER" id="PTHR43781">
    <property type="entry name" value="SACCHAROPINE DEHYDROGENASE"/>
    <property type="match status" value="1"/>
</dbReference>
<proteinExistence type="predicted"/>
<dbReference type="Pfam" id="PF03435">
    <property type="entry name" value="Sacchrp_dh_NADP"/>
    <property type="match status" value="1"/>
</dbReference>
<protein>
    <submittedName>
        <fullName evidence="2">Short subunit dehydrogenase-like uncharacterized protein</fullName>
    </submittedName>
</protein>
<dbReference type="SUPFAM" id="SSF51735">
    <property type="entry name" value="NAD(P)-binding Rossmann-fold domains"/>
    <property type="match status" value="1"/>
</dbReference>
<dbReference type="EMBL" id="JAGILA010000001">
    <property type="protein sequence ID" value="MBP2233778.1"/>
    <property type="molecule type" value="Genomic_DNA"/>
</dbReference>
<evidence type="ECO:0000313" key="3">
    <source>
        <dbReference type="Proteomes" id="UP000730739"/>
    </source>
</evidence>
<name>A0ABS4QSZ7_9HYPH</name>
<dbReference type="PANTHER" id="PTHR43781:SF1">
    <property type="entry name" value="SACCHAROPINE DEHYDROGENASE"/>
    <property type="match status" value="1"/>
</dbReference>
<dbReference type="Gene3D" id="3.40.50.720">
    <property type="entry name" value="NAD(P)-binding Rossmann-like Domain"/>
    <property type="match status" value="1"/>
</dbReference>
<gene>
    <name evidence="2" type="ORF">J2Z31_000268</name>
</gene>
<dbReference type="InterPro" id="IPR005097">
    <property type="entry name" value="Sacchrp_dh_NADP-bd"/>
</dbReference>
<comment type="caution">
    <text evidence="2">The sequence shown here is derived from an EMBL/GenBank/DDBJ whole genome shotgun (WGS) entry which is preliminary data.</text>
</comment>
<keyword evidence="3" id="KW-1185">Reference proteome</keyword>
<accession>A0ABS4QSZ7</accession>
<dbReference type="RefSeq" id="WP_209600072.1">
    <property type="nucleotide sequence ID" value="NZ_JAGILA010000001.1"/>
</dbReference>
<feature type="domain" description="Saccharopine dehydrogenase NADP binding" evidence="1">
    <location>
        <begin position="12"/>
        <end position="132"/>
    </location>
</feature>
<reference evidence="2 3" key="1">
    <citation type="submission" date="2021-03" db="EMBL/GenBank/DDBJ databases">
        <title>Genomic Encyclopedia of Type Strains, Phase IV (KMG-IV): sequencing the most valuable type-strain genomes for metagenomic binning, comparative biology and taxonomic classification.</title>
        <authorList>
            <person name="Goeker M."/>
        </authorList>
    </citation>
    <scope>NUCLEOTIDE SEQUENCE [LARGE SCALE GENOMIC DNA]</scope>
    <source>
        <strain evidence="2 3">DSM 13372</strain>
    </source>
</reference>